<feature type="transmembrane region" description="Helical" evidence="6">
    <location>
        <begin position="448"/>
        <end position="468"/>
    </location>
</feature>
<evidence type="ECO:0000256" key="6">
    <source>
        <dbReference type="SAM" id="Phobius"/>
    </source>
</evidence>
<dbReference type="Pfam" id="PF07690">
    <property type="entry name" value="MFS_1"/>
    <property type="match status" value="1"/>
</dbReference>
<accession>A0A4Q9N3I3</accession>
<evidence type="ECO:0000256" key="2">
    <source>
        <dbReference type="ARBA" id="ARBA00022448"/>
    </source>
</evidence>
<keyword evidence="3 6" id="KW-0812">Transmembrane</keyword>
<dbReference type="EMBL" id="ML143391">
    <property type="protein sequence ID" value="TBU33561.1"/>
    <property type="molecule type" value="Genomic_DNA"/>
</dbReference>
<feature type="transmembrane region" description="Helical" evidence="6">
    <location>
        <begin position="276"/>
        <end position="296"/>
    </location>
</feature>
<feature type="transmembrane region" description="Helical" evidence="6">
    <location>
        <begin position="79"/>
        <end position="98"/>
    </location>
</feature>
<evidence type="ECO:0000259" key="7">
    <source>
        <dbReference type="PROSITE" id="PS50850"/>
    </source>
</evidence>
<feature type="transmembrane region" description="Helical" evidence="6">
    <location>
        <begin position="378"/>
        <end position="408"/>
    </location>
</feature>
<evidence type="ECO:0000256" key="5">
    <source>
        <dbReference type="ARBA" id="ARBA00023136"/>
    </source>
</evidence>
<proteinExistence type="predicted"/>
<dbReference type="InterPro" id="IPR001958">
    <property type="entry name" value="Tet-R_TetA/multi-R_MdtG-like"/>
</dbReference>
<feature type="transmembrane region" description="Helical" evidence="6">
    <location>
        <begin position="420"/>
        <end position="442"/>
    </location>
</feature>
<evidence type="ECO:0000256" key="3">
    <source>
        <dbReference type="ARBA" id="ARBA00022692"/>
    </source>
</evidence>
<keyword evidence="5 6" id="KW-0472">Membrane</keyword>
<gene>
    <name evidence="8" type="ORF">BD311DRAFT_441564</name>
</gene>
<dbReference type="InterPro" id="IPR020846">
    <property type="entry name" value="MFS_dom"/>
</dbReference>
<dbReference type="Gene3D" id="1.20.1250.20">
    <property type="entry name" value="MFS general substrate transporter like domains"/>
    <property type="match status" value="1"/>
</dbReference>
<feature type="transmembrane region" description="Helical" evidence="6">
    <location>
        <begin position="316"/>
        <end position="336"/>
    </location>
</feature>
<organism evidence="8">
    <name type="scientific">Dichomitus squalens</name>
    <dbReference type="NCBI Taxonomy" id="114155"/>
    <lineage>
        <taxon>Eukaryota</taxon>
        <taxon>Fungi</taxon>
        <taxon>Dikarya</taxon>
        <taxon>Basidiomycota</taxon>
        <taxon>Agaricomycotina</taxon>
        <taxon>Agaricomycetes</taxon>
        <taxon>Polyporales</taxon>
        <taxon>Polyporaceae</taxon>
        <taxon>Dichomitus</taxon>
    </lineage>
</organism>
<dbReference type="PROSITE" id="PS50850">
    <property type="entry name" value="MFS"/>
    <property type="match status" value="1"/>
</dbReference>
<dbReference type="InterPro" id="IPR036259">
    <property type="entry name" value="MFS_trans_sf"/>
</dbReference>
<dbReference type="SUPFAM" id="SSF103473">
    <property type="entry name" value="MFS general substrate transporter"/>
    <property type="match status" value="1"/>
</dbReference>
<protein>
    <submittedName>
        <fullName evidence="8">MFS general substrate transporter</fullName>
    </submittedName>
</protein>
<dbReference type="PRINTS" id="PR01035">
    <property type="entry name" value="TCRTETA"/>
</dbReference>
<name>A0A4Q9N3I3_9APHY</name>
<dbReference type="AlphaFoldDB" id="A0A4Q9N3I3"/>
<dbReference type="GO" id="GO:0016020">
    <property type="term" value="C:membrane"/>
    <property type="evidence" value="ECO:0007669"/>
    <property type="project" value="UniProtKB-SubCell"/>
</dbReference>
<keyword evidence="4 6" id="KW-1133">Transmembrane helix</keyword>
<dbReference type="PANTHER" id="PTHR23504:SF15">
    <property type="entry name" value="MAJOR FACILITATOR SUPERFAMILY (MFS) PROFILE DOMAIN-CONTAINING PROTEIN"/>
    <property type="match status" value="1"/>
</dbReference>
<comment type="subcellular location">
    <subcellularLocation>
        <location evidence="1">Membrane</location>
        <topology evidence="1">Multi-pass membrane protein</topology>
    </subcellularLocation>
</comment>
<dbReference type="Proteomes" id="UP000292957">
    <property type="component" value="Unassembled WGS sequence"/>
</dbReference>
<feature type="transmembrane region" description="Helical" evidence="6">
    <location>
        <begin position="110"/>
        <end position="128"/>
    </location>
</feature>
<evidence type="ECO:0000313" key="8">
    <source>
        <dbReference type="EMBL" id="TBU33561.1"/>
    </source>
</evidence>
<feature type="transmembrane region" description="Helical" evidence="6">
    <location>
        <begin position="348"/>
        <end position="366"/>
    </location>
</feature>
<reference evidence="8" key="1">
    <citation type="submission" date="2019-01" db="EMBL/GenBank/DDBJ databases">
        <title>Draft genome sequences of three monokaryotic isolates of the white-rot basidiomycete fungus Dichomitus squalens.</title>
        <authorList>
            <consortium name="DOE Joint Genome Institute"/>
            <person name="Lopez S.C."/>
            <person name="Andreopoulos B."/>
            <person name="Pangilinan J."/>
            <person name="Lipzen A."/>
            <person name="Riley R."/>
            <person name="Ahrendt S."/>
            <person name="Ng V."/>
            <person name="Barry K."/>
            <person name="Daum C."/>
            <person name="Grigoriev I.V."/>
            <person name="Hilden K.S."/>
            <person name="Makela M.R."/>
            <person name="de Vries R.P."/>
        </authorList>
    </citation>
    <scope>NUCLEOTIDE SEQUENCE [LARGE SCALE GENOMIC DNA]</scope>
    <source>
        <strain evidence="8">OM18370.1</strain>
    </source>
</reference>
<dbReference type="GO" id="GO:0022857">
    <property type="term" value="F:transmembrane transporter activity"/>
    <property type="evidence" value="ECO:0007669"/>
    <property type="project" value="InterPro"/>
</dbReference>
<evidence type="ECO:0000256" key="4">
    <source>
        <dbReference type="ARBA" id="ARBA00022989"/>
    </source>
</evidence>
<feature type="transmembrane region" description="Helical" evidence="6">
    <location>
        <begin position="210"/>
        <end position="232"/>
    </location>
</feature>
<dbReference type="PANTHER" id="PTHR23504">
    <property type="entry name" value="MAJOR FACILITATOR SUPERFAMILY DOMAIN-CONTAINING PROTEIN 10"/>
    <property type="match status" value="1"/>
</dbReference>
<evidence type="ECO:0000256" key="1">
    <source>
        <dbReference type="ARBA" id="ARBA00004141"/>
    </source>
</evidence>
<dbReference type="OrthoDB" id="419616at2759"/>
<feature type="domain" description="Major facilitator superfamily (MFS) profile" evidence="7">
    <location>
        <begin position="37"/>
        <end position="474"/>
    </location>
</feature>
<keyword evidence="2" id="KW-0813">Transport</keyword>
<dbReference type="InterPro" id="IPR011701">
    <property type="entry name" value="MFS"/>
</dbReference>
<sequence>MHCAQDACRQQSDEETALLASPERKVLKAPTPLPRLQIFVLLLMQLAEPITSQCIYPFINQLVSELDITGGDEKKVGYYAGMIESLFFVTEAMFIMQWARISDRIGRKPVLLTGVGGLCISMLFFGLSKTFTGLVISRCLVGMLNGNIGVIKSMIADLTDASNMAQGFAMMPVMWSVGGTIGPIIGGQLARPHDRWPDIFSNPFWQYYPYFLPCAASALFSAVIFVVSAALLRETVPKKPIRKKIVRFASDDTLVNDIPSDAPANVPIRALLTKPVVWSVLNYAALALLEISYRAIQPLFFSTPIELGGLGLPPSTIGIILGCFGIMDGIFQALFFAKFVDHFGPKRVFYMGMFMFIPLWCLYPIMSILAKAGGITTAVWVLVFTQLALCVIMDMAYGCTFIFVTGAAPNKQSLGATNGIAQLAASIVRAIGPAGATSLFALSLDCNWVGGYGVYAIFVVLSCALLFVGIPLPRRGWTVCESW</sequence>
<feature type="transmembrane region" description="Helical" evidence="6">
    <location>
        <begin position="167"/>
        <end position="190"/>
    </location>
</feature>